<feature type="transmembrane region" description="Helical" evidence="1">
    <location>
        <begin position="56"/>
        <end position="75"/>
    </location>
</feature>
<sequence length="88" mass="9168">MTFALLITIVLLLAGALYDAVRGTGRPVAGVAAVAVSVALTLPLSRGVDWVSTIPYWVWPVLAALGALAVGIRTARLAATPRRSREDA</sequence>
<keyword evidence="1" id="KW-0472">Membrane</keyword>
<keyword evidence="1" id="KW-0812">Transmembrane</keyword>
<evidence type="ECO:0000313" key="3">
    <source>
        <dbReference type="Proteomes" id="UP000182237"/>
    </source>
</evidence>
<reference evidence="2 3" key="1">
    <citation type="submission" date="2016-10" db="EMBL/GenBank/DDBJ databases">
        <authorList>
            <person name="de Groot N.N."/>
        </authorList>
    </citation>
    <scope>NUCLEOTIDE SEQUENCE [LARGE SCALE GENOMIC DNA]</scope>
    <source>
        <strain evidence="2 3">DSM 45434</strain>
    </source>
</reference>
<keyword evidence="1" id="KW-1133">Transmembrane helix</keyword>
<evidence type="ECO:0000313" key="2">
    <source>
        <dbReference type="EMBL" id="SDS17113.1"/>
    </source>
</evidence>
<keyword evidence="3" id="KW-1185">Reference proteome</keyword>
<dbReference type="STRING" id="1203190.GCA_000312345_02234"/>
<dbReference type="RefSeq" id="WP_019195006.1">
    <property type="nucleotide sequence ID" value="NZ_LT629765.1"/>
</dbReference>
<gene>
    <name evidence="2" type="ORF">SAMN04488539_1150</name>
</gene>
<proteinExistence type="predicted"/>
<dbReference type="EMBL" id="LT629765">
    <property type="protein sequence ID" value="SDS17113.1"/>
    <property type="molecule type" value="Genomic_DNA"/>
</dbReference>
<protein>
    <submittedName>
        <fullName evidence="2">Uncharacterized protein</fullName>
    </submittedName>
</protein>
<accession>A0A1H1Q1A7</accession>
<organism evidence="2 3">
    <name type="scientific">Corynebacterium timonense</name>
    <dbReference type="NCBI Taxonomy" id="441500"/>
    <lineage>
        <taxon>Bacteria</taxon>
        <taxon>Bacillati</taxon>
        <taxon>Actinomycetota</taxon>
        <taxon>Actinomycetes</taxon>
        <taxon>Mycobacteriales</taxon>
        <taxon>Corynebacteriaceae</taxon>
        <taxon>Corynebacterium</taxon>
    </lineage>
</organism>
<dbReference type="AlphaFoldDB" id="A0A1H1Q1A7"/>
<name>A0A1H1Q1A7_9CORY</name>
<evidence type="ECO:0000256" key="1">
    <source>
        <dbReference type="SAM" id="Phobius"/>
    </source>
</evidence>
<dbReference type="Proteomes" id="UP000182237">
    <property type="component" value="Chromosome I"/>
</dbReference>